<dbReference type="GeneID" id="25916021"/>
<feature type="transmembrane region" description="Helical" evidence="2">
    <location>
        <begin position="118"/>
        <end position="140"/>
    </location>
</feature>
<dbReference type="RefSeq" id="XP_014145839.1">
    <property type="nucleotide sequence ID" value="XM_014290364.1"/>
</dbReference>
<dbReference type="EMBL" id="KQ247841">
    <property type="protein sequence ID" value="KNC71937.1"/>
    <property type="molecule type" value="Genomic_DNA"/>
</dbReference>
<evidence type="ECO:0000256" key="2">
    <source>
        <dbReference type="SAM" id="Phobius"/>
    </source>
</evidence>
<name>A0A0L0F5E3_9EUKA</name>
<evidence type="ECO:0000313" key="4">
    <source>
        <dbReference type="Proteomes" id="UP000054560"/>
    </source>
</evidence>
<feature type="compositionally biased region" description="Basic and acidic residues" evidence="1">
    <location>
        <begin position="16"/>
        <end position="28"/>
    </location>
</feature>
<dbReference type="AlphaFoldDB" id="A0A0L0F5E3"/>
<evidence type="ECO:0000256" key="1">
    <source>
        <dbReference type="SAM" id="MobiDB-lite"/>
    </source>
</evidence>
<keyword evidence="4" id="KW-1185">Reference proteome</keyword>
<sequence>MSSTAPNSTPSPATDPEGHGTQHAEGQRRGHKRTKSAINAGDLVPNFVESKERTVLMQAIDGVHAGLDSDLQKIADSDDTTGDSKELSTRFAQSVFQQTSVLIRRDFTNLLRSPATRFSYGIIVVQFLFYGLLFLGKWIITSGFD</sequence>
<organism evidence="3 4">
    <name type="scientific">Sphaeroforma arctica JP610</name>
    <dbReference type="NCBI Taxonomy" id="667725"/>
    <lineage>
        <taxon>Eukaryota</taxon>
        <taxon>Ichthyosporea</taxon>
        <taxon>Ichthyophonida</taxon>
        <taxon>Sphaeroforma</taxon>
    </lineage>
</organism>
<gene>
    <name evidence="3" type="ORF">SARC_15517</name>
</gene>
<keyword evidence="2" id="KW-0812">Transmembrane</keyword>
<accession>A0A0L0F5E3</accession>
<protein>
    <submittedName>
        <fullName evidence="3">Uncharacterized protein</fullName>
    </submittedName>
</protein>
<evidence type="ECO:0000313" key="3">
    <source>
        <dbReference type="EMBL" id="KNC71937.1"/>
    </source>
</evidence>
<feature type="compositionally biased region" description="Low complexity" evidence="1">
    <location>
        <begin position="1"/>
        <end position="15"/>
    </location>
</feature>
<feature type="region of interest" description="Disordered" evidence="1">
    <location>
        <begin position="1"/>
        <end position="40"/>
    </location>
</feature>
<reference evidence="3 4" key="1">
    <citation type="submission" date="2011-02" db="EMBL/GenBank/DDBJ databases">
        <title>The Genome Sequence of Sphaeroforma arctica JP610.</title>
        <authorList>
            <consortium name="The Broad Institute Genome Sequencing Platform"/>
            <person name="Russ C."/>
            <person name="Cuomo C."/>
            <person name="Young S.K."/>
            <person name="Zeng Q."/>
            <person name="Gargeya S."/>
            <person name="Alvarado L."/>
            <person name="Berlin A."/>
            <person name="Chapman S.B."/>
            <person name="Chen Z."/>
            <person name="Freedman E."/>
            <person name="Gellesch M."/>
            <person name="Goldberg J."/>
            <person name="Griggs A."/>
            <person name="Gujja S."/>
            <person name="Heilman E."/>
            <person name="Heiman D."/>
            <person name="Howarth C."/>
            <person name="Mehta T."/>
            <person name="Neiman D."/>
            <person name="Pearson M."/>
            <person name="Roberts A."/>
            <person name="Saif S."/>
            <person name="Shea T."/>
            <person name="Shenoy N."/>
            <person name="Sisk P."/>
            <person name="Stolte C."/>
            <person name="Sykes S."/>
            <person name="White J."/>
            <person name="Yandava C."/>
            <person name="Burger G."/>
            <person name="Gray M.W."/>
            <person name="Holland P.W.H."/>
            <person name="King N."/>
            <person name="Lang F.B.F."/>
            <person name="Roger A.J."/>
            <person name="Ruiz-Trillo I."/>
            <person name="Haas B."/>
            <person name="Nusbaum C."/>
            <person name="Birren B."/>
        </authorList>
    </citation>
    <scope>NUCLEOTIDE SEQUENCE [LARGE SCALE GENOMIC DNA]</scope>
    <source>
        <strain evidence="3 4">JP610</strain>
    </source>
</reference>
<proteinExistence type="predicted"/>
<dbReference type="Proteomes" id="UP000054560">
    <property type="component" value="Unassembled WGS sequence"/>
</dbReference>
<keyword evidence="2" id="KW-1133">Transmembrane helix</keyword>
<keyword evidence="2" id="KW-0472">Membrane</keyword>